<proteinExistence type="predicted"/>
<feature type="chain" id="PRO_5039222475" evidence="2">
    <location>
        <begin position="25"/>
        <end position="230"/>
    </location>
</feature>
<protein>
    <submittedName>
        <fullName evidence="3">Putative secreted protein</fullName>
    </submittedName>
</protein>
<dbReference type="AlphaFoldDB" id="X5DPY2"/>
<dbReference type="PROSITE" id="PS51257">
    <property type="entry name" value="PROKAR_LIPOPROTEIN"/>
    <property type="match status" value="1"/>
</dbReference>
<accession>X5DPY2</accession>
<reference evidence="3 4" key="1">
    <citation type="journal article" date="2015" name="Int. J. Syst. Evol. Microbiol.">
        <title>Revisiting Corynebacterium glyciniphilum (ex Kubota et al., 1972) sp. nov., nom. rev., isolated from putrefied banana.</title>
        <authorList>
            <person name="Al-Dilaimi A."/>
            <person name="Bednarz H."/>
            <person name="Lomker A."/>
            <person name="Niehaus K."/>
            <person name="Kalinowski J."/>
            <person name="Ruckert C."/>
        </authorList>
    </citation>
    <scope>NUCLEOTIDE SEQUENCE [LARGE SCALE GENOMIC DNA]</scope>
    <source>
        <strain evidence="3">AJ 3170</strain>
    </source>
</reference>
<dbReference type="RefSeq" id="WP_052539659.1">
    <property type="nucleotide sequence ID" value="NZ_CP006842.1"/>
</dbReference>
<dbReference type="OrthoDB" id="10014614at2"/>
<feature type="region of interest" description="Disordered" evidence="1">
    <location>
        <begin position="24"/>
        <end position="112"/>
    </location>
</feature>
<name>X5DPY2_9CORY</name>
<feature type="signal peptide" evidence="2">
    <location>
        <begin position="1"/>
        <end position="24"/>
    </location>
</feature>
<keyword evidence="2" id="KW-0732">Signal</keyword>
<sequence length="230" mass="23968">MRSALRITAIAVAATTTLALTACSDESGEDTDNDPAFTTQSSDPSGSSESSESSESSSATSSSGPAETSAASETSGASEEPSLTDSAEDGRNRSSGEVEVSVTAPDSGWQNIIKTGQTTYEMTSDYTSQESATALPAVSWKPGSDARDCSTVVSYLAGDTEIAQYRTTDCSHSSPEGSSSKDYEWLDRSPLPSQGSEIPLTVRVTVEPEDGKTAEGTADITLRNPNNYRS</sequence>
<dbReference type="HOGENOM" id="CLU_1203174_0_0_11"/>
<gene>
    <name evidence="3" type="ORF">CGLY_04355</name>
</gene>
<feature type="compositionally biased region" description="Polar residues" evidence="1">
    <location>
        <begin position="165"/>
        <end position="178"/>
    </location>
</feature>
<feature type="compositionally biased region" description="Low complexity" evidence="1">
    <location>
        <begin position="41"/>
        <end position="81"/>
    </location>
</feature>
<evidence type="ECO:0000256" key="1">
    <source>
        <dbReference type="SAM" id="MobiDB-lite"/>
    </source>
</evidence>
<evidence type="ECO:0000313" key="4">
    <source>
        <dbReference type="Proteomes" id="UP000023703"/>
    </source>
</evidence>
<dbReference type="STRING" id="1404245.CGLY_04355"/>
<feature type="region of interest" description="Disordered" evidence="1">
    <location>
        <begin position="163"/>
        <end position="230"/>
    </location>
</feature>
<dbReference type="EMBL" id="CP006842">
    <property type="protein sequence ID" value="AHW63319.1"/>
    <property type="molecule type" value="Genomic_DNA"/>
</dbReference>
<organism evidence="3 4">
    <name type="scientific">Corynebacterium glyciniphilum AJ 3170</name>
    <dbReference type="NCBI Taxonomy" id="1404245"/>
    <lineage>
        <taxon>Bacteria</taxon>
        <taxon>Bacillati</taxon>
        <taxon>Actinomycetota</taxon>
        <taxon>Actinomycetes</taxon>
        <taxon>Mycobacteriales</taxon>
        <taxon>Corynebacteriaceae</taxon>
        <taxon>Corynebacterium</taxon>
    </lineage>
</organism>
<keyword evidence="4" id="KW-1185">Reference proteome</keyword>
<dbReference type="KEGG" id="cgy:CGLY_04355"/>
<evidence type="ECO:0000256" key="2">
    <source>
        <dbReference type="SAM" id="SignalP"/>
    </source>
</evidence>
<dbReference type="Proteomes" id="UP000023703">
    <property type="component" value="Chromosome"/>
</dbReference>
<evidence type="ECO:0000313" key="3">
    <source>
        <dbReference type="EMBL" id="AHW63319.1"/>
    </source>
</evidence>